<keyword evidence="4 10" id="KW-0863">Zinc-finger</keyword>
<feature type="region of interest" description="Disordered" evidence="11">
    <location>
        <begin position="387"/>
        <end position="410"/>
    </location>
</feature>
<keyword evidence="3" id="KW-0677">Repeat</keyword>
<evidence type="ECO:0000256" key="5">
    <source>
        <dbReference type="ARBA" id="ARBA00022833"/>
    </source>
</evidence>
<comment type="caution">
    <text evidence="14">The sequence shown here is derived from an EMBL/GenBank/DDBJ whole genome shotgun (WGS) entry which is preliminary data.</text>
</comment>
<dbReference type="Pfam" id="PF00096">
    <property type="entry name" value="zf-C2H2"/>
    <property type="match status" value="2"/>
</dbReference>
<dbReference type="PROSITE" id="PS50097">
    <property type="entry name" value="BTB"/>
    <property type="match status" value="1"/>
</dbReference>
<dbReference type="PROSITE" id="PS50157">
    <property type="entry name" value="ZINC_FINGER_C2H2_2"/>
    <property type="match status" value="5"/>
</dbReference>
<dbReference type="Proteomes" id="UP001445076">
    <property type="component" value="Unassembled WGS sequence"/>
</dbReference>
<keyword evidence="6" id="KW-0805">Transcription regulation</keyword>
<dbReference type="GO" id="GO:0000981">
    <property type="term" value="F:DNA-binding transcription factor activity, RNA polymerase II-specific"/>
    <property type="evidence" value="ECO:0007669"/>
    <property type="project" value="TreeGrafter"/>
</dbReference>
<dbReference type="Pfam" id="PF00651">
    <property type="entry name" value="BTB"/>
    <property type="match status" value="1"/>
</dbReference>
<evidence type="ECO:0000256" key="1">
    <source>
        <dbReference type="ARBA" id="ARBA00004123"/>
    </source>
</evidence>
<keyword evidence="15" id="KW-1185">Reference proteome</keyword>
<protein>
    <submittedName>
        <fullName evidence="14">Uncharacterized protein</fullName>
    </submittedName>
</protein>
<gene>
    <name evidence="14" type="ORF">OTU49_000939</name>
</gene>
<evidence type="ECO:0000256" key="9">
    <source>
        <dbReference type="ARBA" id="ARBA00023242"/>
    </source>
</evidence>
<evidence type="ECO:0000259" key="13">
    <source>
        <dbReference type="PROSITE" id="PS50157"/>
    </source>
</evidence>
<evidence type="ECO:0000256" key="6">
    <source>
        <dbReference type="ARBA" id="ARBA00023015"/>
    </source>
</evidence>
<evidence type="ECO:0000256" key="3">
    <source>
        <dbReference type="ARBA" id="ARBA00022737"/>
    </source>
</evidence>
<reference evidence="14 15" key="1">
    <citation type="journal article" date="2024" name="BMC Genomics">
        <title>Genome assembly of redclaw crayfish (Cherax quadricarinatus) provides insights into its immune adaptation and hypoxia tolerance.</title>
        <authorList>
            <person name="Liu Z."/>
            <person name="Zheng J."/>
            <person name="Li H."/>
            <person name="Fang K."/>
            <person name="Wang S."/>
            <person name="He J."/>
            <person name="Zhou D."/>
            <person name="Weng S."/>
            <person name="Chi M."/>
            <person name="Gu Z."/>
            <person name="He J."/>
            <person name="Li F."/>
            <person name="Wang M."/>
        </authorList>
    </citation>
    <scope>NUCLEOTIDE SEQUENCE [LARGE SCALE GENOMIC DNA]</scope>
    <source>
        <strain evidence="14">ZL_2023a</strain>
    </source>
</reference>
<feature type="domain" description="C2H2-type" evidence="13">
    <location>
        <begin position="467"/>
        <end position="494"/>
    </location>
</feature>
<evidence type="ECO:0000313" key="14">
    <source>
        <dbReference type="EMBL" id="KAK8743966.1"/>
    </source>
</evidence>
<dbReference type="EMBL" id="JARKIK010000023">
    <property type="protein sequence ID" value="KAK8743966.1"/>
    <property type="molecule type" value="Genomic_DNA"/>
</dbReference>
<feature type="region of interest" description="Disordered" evidence="11">
    <location>
        <begin position="222"/>
        <end position="269"/>
    </location>
</feature>
<feature type="domain" description="C2H2-type" evidence="13">
    <location>
        <begin position="522"/>
        <end position="546"/>
    </location>
</feature>
<keyword evidence="5" id="KW-0862">Zinc</keyword>
<evidence type="ECO:0000313" key="15">
    <source>
        <dbReference type="Proteomes" id="UP001445076"/>
    </source>
</evidence>
<evidence type="ECO:0000256" key="7">
    <source>
        <dbReference type="ARBA" id="ARBA00023125"/>
    </source>
</evidence>
<keyword evidence="9" id="KW-0539">Nucleus</keyword>
<organism evidence="14 15">
    <name type="scientific">Cherax quadricarinatus</name>
    <name type="common">Australian red claw crayfish</name>
    <dbReference type="NCBI Taxonomy" id="27406"/>
    <lineage>
        <taxon>Eukaryota</taxon>
        <taxon>Metazoa</taxon>
        <taxon>Ecdysozoa</taxon>
        <taxon>Arthropoda</taxon>
        <taxon>Crustacea</taxon>
        <taxon>Multicrustacea</taxon>
        <taxon>Malacostraca</taxon>
        <taxon>Eumalacostraca</taxon>
        <taxon>Eucarida</taxon>
        <taxon>Decapoda</taxon>
        <taxon>Pleocyemata</taxon>
        <taxon>Astacidea</taxon>
        <taxon>Parastacoidea</taxon>
        <taxon>Parastacidae</taxon>
        <taxon>Cherax</taxon>
    </lineage>
</organism>
<evidence type="ECO:0000256" key="10">
    <source>
        <dbReference type="PROSITE-ProRule" id="PRU00042"/>
    </source>
</evidence>
<name>A0AAW0XHP4_CHEQU</name>
<dbReference type="GO" id="GO:0000978">
    <property type="term" value="F:RNA polymerase II cis-regulatory region sequence-specific DNA binding"/>
    <property type="evidence" value="ECO:0007669"/>
    <property type="project" value="TreeGrafter"/>
</dbReference>
<keyword evidence="7" id="KW-0238">DNA-binding</keyword>
<dbReference type="SMART" id="SM00225">
    <property type="entry name" value="BTB"/>
    <property type="match status" value="1"/>
</dbReference>
<keyword evidence="8" id="KW-0804">Transcription</keyword>
<dbReference type="PANTHER" id="PTHR46105">
    <property type="entry name" value="AGAP004733-PA"/>
    <property type="match status" value="1"/>
</dbReference>
<dbReference type="Gene3D" id="3.30.710.10">
    <property type="entry name" value="Potassium Channel Kv1.1, Chain A"/>
    <property type="match status" value="1"/>
</dbReference>
<feature type="region of interest" description="Disordered" evidence="11">
    <location>
        <begin position="120"/>
        <end position="200"/>
    </location>
</feature>
<dbReference type="InterPro" id="IPR013087">
    <property type="entry name" value="Znf_C2H2_type"/>
</dbReference>
<evidence type="ECO:0000256" key="4">
    <source>
        <dbReference type="ARBA" id="ARBA00022771"/>
    </source>
</evidence>
<feature type="compositionally biased region" description="Polar residues" evidence="11">
    <location>
        <begin position="128"/>
        <end position="137"/>
    </location>
</feature>
<accession>A0AAW0XHP4</accession>
<evidence type="ECO:0000256" key="11">
    <source>
        <dbReference type="SAM" id="MobiDB-lite"/>
    </source>
</evidence>
<evidence type="ECO:0000256" key="2">
    <source>
        <dbReference type="ARBA" id="ARBA00022723"/>
    </source>
</evidence>
<keyword evidence="2" id="KW-0479">Metal-binding</keyword>
<dbReference type="FunFam" id="3.30.160.60:FF:000100">
    <property type="entry name" value="Zinc finger 45-like"/>
    <property type="match status" value="2"/>
</dbReference>
<dbReference type="InterPro" id="IPR036236">
    <property type="entry name" value="Znf_C2H2_sf"/>
</dbReference>
<dbReference type="PROSITE" id="PS00028">
    <property type="entry name" value="ZINC_FINGER_C2H2_1"/>
    <property type="match status" value="2"/>
</dbReference>
<dbReference type="CDD" id="cd18315">
    <property type="entry name" value="BTB_POZ_BAB-like"/>
    <property type="match status" value="1"/>
</dbReference>
<dbReference type="SUPFAM" id="SSF54695">
    <property type="entry name" value="POZ domain"/>
    <property type="match status" value="1"/>
</dbReference>
<dbReference type="GO" id="GO:0008270">
    <property type="term" value="F:zinc ion binding"/>
    <property type="evidence" value="ECO:0007669"/>
    <property type="project" value="UniProtKB-KW"/>
</dbReference>
<dbReference type="InterPro" id="IPR050457">
    <property type="entry name" value="ZnFinger_BTB_dom_contain"/>
</dbReference>
<evidence type="ECO:0000259" key="12">
    <source>
        <dbReference type="PROSITE" id="PS50097"/>
    </source>
</evidence>
<feature type="compositionally biased region" description="Polar residues" evidence="11">
    <location>
        <begin position="249"/>
        <end position="267"/>
    </location>
</feature>
<comment type="subcellular location">
    <subcellularLocation>
        <location evidence="1">Nucleus</location>
    </subcellularLocation>
</comment>
<feature type="domain" description="BTB" evidence="12">
    <location>
        <begin position="31"/>
        <end position="96"/>
    </location>
</feature>
<dbReference type="AlphaFoldDB" id="A0AAW0XHP4"/>
<dbReference type="PANTHER" id="PTHR46105:SF5">
    <property type="entry name" value="ZINC FINGER AND BTB DOMAIN-CONTAINING PROTEIN 44 ISOFORM X1"/>
    <property type="match status" value="1"/>
</dbReference>
<dbReference type="FunFam" id="3.30.160.60:FF:002343">
    <property type="entry name" value="Zinc finger protein 33A"/>
    <property type="match status" value="1"/>
</dbReference>
<dbReference type="InterPro" id="IPR011333">
    <property type="entry name" value="SKP1/BTB/POZ_sf"/>
</dbReference>
<proteinExistence type="predicted"/>
<dbReference type="SUPFAM" id="SSF57667">
    <property type="entry name" value="beta-beta-alpha zinc fingers"/>
    <property type="match status" value="3"/>
</dbReference>
<sequence>MADGMLSLSWNNHSSTFCHMLSQLRHKEKYSDATVACEGRFYPVHKLVLSTCSQYFEDMFEHVIGKHPIVLLHDVRRDELEALLSYMYAGIVSVAQRDLARLIKVAELLQIKGLAVPDEIPTDKKNVRNNLSLSSERTSPRPKVAHGVESSDDRTSPHPKRRRREDNAMPSQGGSSPIRVPDSPRPSSHTKDSNQMQEDSEIKYEMQEENIENVNPRVEIVEQSTCDIRDHTERTNTSKTEQRGEHQVNQRLQHQPGSQEPSGNQYKDGTDDAIVIKEETWEDPGDNQINSMTTSLGFGPSSDEMSSSAIDGAQEDHAKLLLSKEYESHLPQALPEVVVEALAGPSGMHEWLGGGDFTAGLAGVENYSGEGSPPTADHPLQHQLVGVHSDSQRTSEGAGSAERSGPTREMHQCPCCTYSTARKDHMKEHIRTHTGEKPFSCPHCPFRTAKNSDLHRHVQTHTGEKPFACTHCPFRTSRKVNLKNHLFTHTVGKPFTCPQCQYPCSGKGALMRHLRTHSHESHSCPYCQLSFSRRSLLNIHIRTHTQ</sequence>
<feature type="domain" description="C2H2-type" evidence="13">
    <location>
        <begin position="411"/>
        <end position="438"/>
    </location>
</feature>
<evidence type="ECO:0000256" key="8">
    <source>
        <dbReference type="ARBA" id="ARBA00023163"/>
    </source>
</evidence>
<dbReference type="Gene3D" id="3.30.160.60">
    <property type="entry name" value="Classic Zinc Finger"/>
    <property type="match status" value="5"/>
</dbReference>
<dbReference type="SMART" id="SM00355">
    <property type="entry name" value="ZnF_C2H2"/>
    <property type="match status" value="5"/>
</dbReference>
<feature type="domain" description="C2H2-type" evidence="13">
    <location>
        <begin position="439"/>
        <end position="466"/>
    </location>
</feature>
<feature type="domain" description="C2H2-type" evidence="13">
    <location>
        <begin position="495"/>
        <end position="522"/>
    </location>
</feature>
<dbReference type="InterPro" id="IPR000210">
    <property type="entry name" value="BTB/POZ_dom"/>
</dbReference>
<feature type="compositionally biased region" description="Basic and acidic residues" evidence="11">
    <location>
        <begin position="227"/>
        <end position="248"/>
    </location>
</feature>